<dbReference type="NCBIfam" id="NF033545">
    <property type="entry name" value="transpos_IS630"/>
    <property type="match status" value="1"/>
</dbReference>
<dbReference type="InterPro" id="IPR047655">
    <property type="entry name" value="Transpos_IS630-like"/>
</dbReference>
<evidence type="ECO:0000259" key="1">
    <source>
        <dbReference type="Pfam" id="PF01498"/>
    </source>
</evidence>
<dbReference type="GO" id="GO:0006313">
    <property type="term" value="P:DNA transposition"/>
    <property type="evidence" value="ECO:0007669"/>
    <property type="project" value="InterPro"/>
</dbReference>
<reference evidence="4" key="1">
    <citation type="submission" date="2013-03" db="EMBL/GenBank/DDBJ databases">
        <authorList>
            <person name="Jeffery W."/>
            <person name="Warren W."/>
            <person name="Wilson R.K."/>
        </authorList>
    </citation>
    <scope>NUCLEOTIDE SEQUENCE</scope>
    <source>
        <strain evidence="4">female</strain>
    </source>
</reference>
<evidence type="ECO:0000313" key="4">
    <source>
        <dbReference type="Proteomes" id="UP000018467"/>
    </source>
</evidence>
<feature type="domain" description="Transposase Tc1-like" evidence="1">
    <location>
        <begin position="105"/>
        <end position="174"/>
    </location>
</feature>
<dbReference type="GO" id="GO:0003677">
    <property type="term" value="F:DNA binding"/>
    <property type="evidence" value="ECO:0007669"/>
    <property type="project" value="InterPro"/>
</dbReference>
<dbReference type="Gene3D" id="1.10.10.10">
    <property type="entry name" value="Winged helix-like DNA-binding domain superfamily/Winged helix DNA-binding domain"/>
    <property type="match status" value="1"/>
</dbReference>
<dbReference type="AlphaFoldDB" id="A0A3B1IPD6"/>
<dbReference type="SUPFAM" id="SSF46689">
    <property type="entry name" value="Homeodomain-like"/>
    <property type="match status" value="1"/>
</dbReference>
<dbReference type="InterPro" id="IPR036388">
    <property type="entry name" value="WH-like_DNA-bd_sf"/>
</dbReference>
<evidence type="ECO:0000313" key="3">
    <source>
        <dbReference type="Ensembl" id="ENSAMXP00000031119.1"/>
    </source>
</evidence>
<name>A0A3B1IPD6_ASTMX</name>
<dbReference type="PANTHER" id="PTHR46068">
    <property type="entry name" value="PROTEIN CBG27172"/>
    <property type="match status" value="1"/>
</dbReference>
<dbReference type="GeneTree" id="ENSGT01150000286933"/>
<dbReference type="InterPro" id="IPR036397">
    <property type="entry name" value="RNaseH_sf"/>
</dbReference>
<organism evidence="3 4">
    <name type="scientific">Astyanax mexicanus</name>
    <name type="common">Blind cave fish</name>
    <name type="synonym">Astyanax fasciatus mexicanus</name>
    <dbReference type="NCBI Taxonomy" id="7994"/>
    <lineage>
        <taxon>Eukaryota</taxon>
        <taxon>Metazoa</taxon>
        <taxon>Chordata</taxon>
        <taxon>Craniata</taxon>
        <taxon>Vertebrata</taxon>
        <taxon>Euteleostomi</taxon>
        <taxon>Actinopterygii</taxon>
        <taxon>Neopterygii</taxon>
        <taxon>Teleostei</taxon>
        <taxon>Ostariophysi</taxon>
        <taxon>Characiformes</taxon>
        <taxon>Characoidei</taxon>
        <taxon>Acestrorhamphidae</taxon>
        <taxon>Acestrorhamphinae</taxon>
        <taxon>Astyanax</taxon>
    </lineage>
</organism>
<dbReference type="Ensembl" id="ENSAMXT00000036110.1">
    <property type="protein sequence ID" value="ENSAMXP00000031119.1"/>
    <property type="gene ID" value="ENSAMXG00000030605.1"/>
</dbReference>
<feature type="domain" description="Tc1-like transposase DDE" evidence="2">
    <location>
        <begin position="184"/>
        <end position="329"/>
    </location>
</feature>
<dbReference type="Pfam" id="PF13358">
    <property type="entry name" value="DDE_3"/>
    <property type="match status" value="1"/>
</dbReference>
<dbReference type="Gene3D" id="3.30.420.10">
    <property type="entry name" value="Ribonuclease H-like superfamily/Ribonuclease H"/>
    <property type="match status" value="1"/>
</dbReference>
<accession>A0A3B1IPD6</accession>
<evidence type="ECO:0008006" key="5">
    <source>
        <dbReference type="Google" id="ProtNLM"/>
    </source>
</evidence>
<reference evidence="3" key="3">
    <citation type="submission" date="2025-08" db="UniProtKB">
        <authorList>
            <consortium name="Ensembl"/>
        </authorList>
    </citation>
    <scope>IDENTIFICATION</scope>
</reference>
<protein>
    <recommendedName>
        <fullName evidence="5">Tc1-like transposase DDE domain-containing protein</fullName>
    </recommendedName>
</protein>
<sequence>MDTCLRLDLLVSLQLKTPAVMTPWRAAGRIRVARTMAPTREMSLETKERIVKLLGEGNSSRMVAKDVGCSQSAVSKIWTKYKQHGMVVKAKRTGRPRKTSKHQDKQLKAICLENRKSTTKQMKHKWEEAGANVCDRTVRNRLKEMGFQYRKAKRKPSLTPKHKRTRLQWAKERQSWTVDDWMKVIFSDESRICIGQGDDAGTFVWCRSSEICEEACLKKTTKFPQSLMILGCMSGKGTGEMTVVNSSINAQVYIDILDSFLIPSIEQMFGDNEIIFQDGNASCHRAKTVKAFLGERHIQSMSWPANSPDLNPIENLWWKLKTMVHKKAPTCKADLATAIKESWHQIDAEYCLSLIKSMPQRLKAVIKAKGGATKY</sequence>
<dbReference type="Pfam" id="PF01498">
    <property type="entry name" value="HTH_Tnp_Tc3_2"/>
    <property type="match status" value="1"/>
</dbReference>
<dbReference type="InterPro" id="IPR002492">
    <property type="entry name" value="Transposase_Tc1-like"/>
</dbReference>
<dbReference type="InParanoid" id="A0A3B1IPD6"/>
<dbReference type="InterPro" id="IPR038717">
    <property type="entry name" value="Tc1-like_DDE_dom"/>
</dbReference>
<reference evidence="3" key="4">
    <citation type="submission" date="2025-09" db="UniProtKB">
        <authorList>
            <consortium name="Ensembl"/>
        </authorList>
    </citation>
    <scope>IDENTIFICATION</scope>
</reference>
<reference evidence="4" key="2">
    <citation type="journal article" date="2014" name="Nat. Commun.">
        <title>The cavefish genome reveals candidate genes for eye loss.</title>
        <authorList>
            <person name="McGaugh S.E."/>
            <person name="Gross J.B."/>
            <person name="Aken B."/>
            <person name="Blin M."/>
            <person name="Borowsky R."/>
            <person name="Chalopin D."/>
            <person name="Hinaux H."/>
            <person name="Jeffery W.R."/>
            <person name="Keene A."/>
            <person name="Ma L."/>
            <person name="Minx P."/>
            <person name="Murphy D."/>
            <person name="O'Quin K.E."/>
            <person name="Retaux S."/>
            <person name="Rohner N."/>
            <person name="Searle S.M."/>
            <person name="Stahl B.A."/>
            <person name="Tabin C."/>
            <person name="Volff J.N."/>
            <person name="Yoshizawa M."/>
            <person name="Warren W.C."/>
        </authorList>
    </citation>
    <scope>NUCLEOTIDE SEQUENCE [LARGE SCALE GENOMIC DNA]</scope>
    <source>
        <strain evidence="4">female</strain>
    </source>
</reference>
<dbReference type="InterPro" id="IPR009057">
    <property type="entry name" value="Homeodomain-like_sf"/>
</dbReference>
<dbReference type="GO" id="GO:0015074">
    <property type="term" value="P:DNA integration"/>
    <property type="evidence" value="ECO:0007669"/>
    <property type="project" value="InterPro"/>
</dbReference>
<keyword evidence="4" id="KW-1185">Reference proteome</keyword>
<dbReference type="Bgee" id="ENSAMXG00000030605">
    <property type="expression patterns" value="Expressed in head kidney and 1 other cell type or tissue"/>
</dbReference>
<proteinExistence type="predicted"/>
<evidence type="ECO:0000259" key="2">
    <source>
        <dbReference type="Pfam" id="PF13358"/>
    </source>
</evidence>
<dbReference type="Proteomes" id="UP000018467">
    <property type="component" value="Unassembled WGS sequence"/>
</dbReference>
<dbReference type="PANTHER" id="PTHR46068:SF1">
    <property type="entry name" value="TRANSPOSASE IS30-LIKE HTH DOMAIN-CONTAINING PROTEIN"/>
    <property type="match status" value="1"/>
</dbReference>